<dbReference type="PANTHER" id="PTHR35268">
    <property type="entry name" value="PROTEIN CCSMST1"/>
    <property type="match status" value="1"/>
</dbReference>
<reference evidence="1" key="1">
    <citation type="submission" date="2022-01" db="EMBL/GenBank/DDBJ databases">
        <authorList>
            <person name="King R."/>
        </authorList>
    </citation>
    <scope>NUCLEOTIDE SEQUENCE</scope>
</reference>
<dbReference type="OrthoDB" id="5783753at2759"/>
<dbReference type="Proteomes" id="UP001153636">
    <property type="component" value="Chromosome 10"/>
</dbReference>
<dbReference type="EMBL" id="OV651822">
    <property type="protein sequence ID" value="CAH1100047.1"/>
    <property type="molecule type" value="Genomic_DNA"/>
</dbReference>
<dbReference type="AlphaFoldDB" id="A0A9P0CAL1"/>
<dbReference type="PANTHER" id="PTHR35268:SF1">
    <property type="entry name" value="UBIQUINOL-CYTOCHROME-C REDUCTASE COMPLEX ASSEMBLY FACTOR 4"/>
    <property type="match status" value="1"/>
</dbReference>
<keyword evidence="2" id="KW-1185">Reference proteome</keyword>
<name>A0A9P0CAL1_9CUCU</name>
<proteinExistence type="predicted"/>
<dbReference type="InterPro" id="IPR029160">
    <property type="entry name" value="UQCC4"/>
</dbReference>
<dbReference type="Pfam" id="PF15013">
    <property type="entry name" value="CCSMST1"/>
    <property type="match status" value="1"/>
</dbReference>
<sequence length="151" mass="17669">MMFKVVPILRSNISNHIKRVCKRDFGLSTKLLKDDPEDIGPIKFSASPASKYKARSTRTGYYEPRLWYEPYVIMTSISVFLVYFMFLREENDIDEDLGRNLYSRIEGLEELQLRQSLEYNLAHGKESAAIVKRLKEIEEEKKSALEEEEVP</sequence>
<evidence type="ECO:0000313" key="1">
    <source>
        <dbReference type="EMBL" id="CAH1100047.1"/>
    </source>
</evidence>
<accession>A0A9P0CAL1</accession>
<gene>
    <name evidence="1" type="ORF">PSYICH_LOCUS2259</name>
</gene>
<organism evidence="1 2">
    <name type="scientific">Psylliodes chrysocephalus</name>
    <dbReference type="NCBI Taxonomy" id="3402493"/>
    <lineage>
        <taxon>Eukaryota</taxon>
        <taxon>Metazoa</taxon>
        <taxon>Ecdysozoa</taxon>
        <taxon>Arthropoda</taxon>
        <taxon>Hexapoda</taxon>
        <taxon>Insecta</taxon>
        <taxon>Pterygota</taxon>
        <taxon>Neoptera</taxon>
        <taxon>Endopterygota</taxon>
        <taxon>Coleoptera</taxon>
        <taxon>Polyphaga</taxon>
        <taxon>Cucujiformia</taxon>
        <taxon>Chrysomeloidea</taxon>
        <taxon>Chrysomelidae</taxon>
        <taxon>Galerucinae</taxon>
        <taxon>Alticini</taxon>
        <taxon>Psylliodes</taxon>
    </lineage>
</organism>
<evidence type="ECO:0000313" key="2">
    <source>
        <dbReference type="Proteomes" id="UP001153636"/>
    </source>
</evidence>
<protein>
    <submittedName>
        <fullName evidence="1">Uncharacterized protein</fullName>
    </submittedName>
</protein>